<reference evidence="2" key="1">
    <citation type="submission" date="2012-11" db="EMBL/GenBank/DDBJ databases">
        <title>Dependencies among metagenomic species, viruses, plasmids and units of genetic variation.</title>
        <authorList>
            <person name="Nielsen H.B."/>
            <person name="Almeida M."/>
            <person name="Juncker A.S."/>
            <person name="Rasmussen S."/>
            <person name="Li J."/>
            <person name="Sunagawa S."/>
            <person name="Plichta D."/>
            <person name="Gautier L."/>
            <person name="Le Chatelier E."/>
            <person name="Peletier E."/>
            <person name="Bonde I."/>
            <person name="Nielsen T."/>
            <person name="Manichanh C."/>
            <person name="Arumugam M."/>
            <person name="Batto J."/>
            <person name="Santos M.B.Q.D."/>
            <person name="Blom N."/>
            <person name="Borruel N."/>
            <person name="Burgdorf K.S."/>
            <person name="Boumezbeur F."/>
            <person name="Casellas F."/>
            <person name="Dore J."/>
            <person name="Guarner F."/>
            <person name="Hansen T."/>
            <person name="Hildebrand F."/>
            <person name="Kaas R.S."/>
            <person name="Kennedy S."/>
            <person name="Kristiansen K."/>
            <person name="Kultima J.R."/>
            <person name="Leonard P."/>
            <person name="Levenez F."/>
            <person name="Lund O."/>
            <person name="Moumen B."/>
            <person name="Le Paslier D."/>
            <person name="Pons N."/>
            <person name="Pedersen O."/>
            <person name="Prifti E."/>
            <person name="Qin J."/>
            <person name="Raes J."/>
            <person name="Tap J."/>
            <person name="Tims S."/>
            <person name="Ussery D.W."/>
            <person name="Yamada T."/>
            <person name="MetaHit consortium"/>
            <person name="Renault P."/>
            <person name="Sicheritz-Ponten T."/>
            <person name="Bork P."/>
            <person name="Wang J."/>
            <person name="Brunak S."/>
            <person name="Ehrlich S.D."/>
        </authorList>
    </citation>
    <scope>NUCLEOTIDE SEQUENCE [LARGE SCALE GENOMIC DNA]</scope>
</reference>
<feature type="region of interest" description="Disordered" evidence="1">
    <location>
        <begin position="163"/>
        <end position="182"/>
    </location>
</feature>
<accession>R6N8A6</accession>
<evidence type="ECO:0000256" key="1">
    <source>
        <dbReference type="SAM" id="MobiDB-lite"/>
    </source>
</evidence>
<dbReference type="AlphaFoldDB" id="R6N8A6"/>
<evidence type="ECO:0000313" key="3">
    <source>
        <dbReference type="Proteomes" id="UP000018168"/>
    </source>
</evidence>
<gene>
    <name evidence="2" type="ORF">BN578_00114</name>
</gene>
<name>R6N8A6_9FIRM</name>
<feature type="compositionally biased region" description="Basic and acidic residues" evidence="1">
    <location>
        <begin position="163"/>
        <end position="176"/>
    </location>
</feature>
<proteinExistence type="predicted"/>
<evidence type="ECO:0000313" key="2">
    <source>
        <dbReference type="EMBL" id="CDC04579.1"/>
    </source>
</evidence>
<dbReference type="Proteomes" id="UP000018168">
    <property type="component" value="Unassembled WGS sequence"/>
</dbReference>
<organism evidence="2 3">
    <name type="scientific">[Clostridium] leptum CAG:27</name>
    <dbReference type="NCBI Taxonomy" id="1263068"/>
    <lineage>
        <taxon>Bacteria</taxon>
        <taxon>Bacillati</taxon>
        <taxon>Bacillota</taxon>
        <taxon>Clostridia</taxon>
        <taxon>Eubacteriales</taxon>
        <taxon>Oscillospiraceae</taxon>
        <taxon>Oscillospiraceae incertae sedis</taxon>
    </lineage>
</organism>
<protein>
    <submittedName>
        <fullName evidence="2">Uncharacterized protein</fullName>
    </submittedName>
</protein>
<dbReference type="EMBL" id="CBEP010000064">
    <property type="protein sequence ID" value="CDC04579.1"/>
    <property type="molecule type" value="Genomic_DNA"/>
</dbReference>
<sequence>MKPVNNWDQVKAASDRQQLPKGGYVCRIMNGEIKTYNGTKGTFERLEISIDVAEGEFKDFYATDYRGQNQEDKKWRGVLRLYVPKDDGSDMDEWTKSKLKAATNAVEDSNQGYHWDWNEAGLKGKLVGCLIRNEEWEYNGRTGWNTKPFKLVPVSDIKNGKFEIPKDKPLNKKTSDSDDSEIVSANAGIDSYLEDLPF</sequence>
<comment type="caution">
    <text evidence="2">The sequence shown here is derived from an EMBL/GenBank/DDBJ whole genome shotgun (WGS) entry which is preliminary data.</text>
</comment>